<dbReference type="InterPro" id="IPR005467">
    <property type="entry name" value="His_kinase_dom"/>
</dbReference>
<dbReference type="InterPro" id="IPR003661">
    <property type="entry name" value="HisK_dim/P_dom"/>
</dbReference>
<dbReference type="Pfam" id="PF08447">
    <property type="entry name" value="PAS_3"/>
    <property type="match status" value="1"/>
</dbReference>
<dbReference type="CDD" id="cd17546">
    <property type="entry name" value="REC_hyHK_CKI1_RcsC-like"/>
    <property type="match status" value="1"/>
</dbReference>
<dbReference type="SUPFAM" id="SSF55874">
    <property type="entry name" value="ATPase domain of HSP90 chaperone/DNA topoisomerase II/histidine kinase"/>
    <property type="match status" value="1"/>
</dbReference>
<dbReference type="InterPro" id="IPR036890">
    <property type="entry name" value="HATPase_C_sf"/>
</dbReference>
<keyword evidence="10" id="KW-0547">Nucleotide-binding</keyword>
<evidence type="ECO:0000256" key="7">
    <source>
        <dbReference type="ARBA" id="ARBA00022679"/>
    </source>
</evidence>
<dbReference type="PROSITE" id="PS50110">
    <property type="entry name" value="RESPONSE_REGULATORY"/>
    <property type="match status" value="1"/>
</dbReference>
<dbReference type="Pfam" id="PF12860">
    <property type="entry name" value="PAS_7"/>
    <property type="match status" value="1"/>
</dbReference>
<dbReference type="EMBL" id="VLLC01000006">
    <property type="protein sequence ID" value="TWI74207.1"/>
    <property type="molecule type" value="Genomic_DNA"/>
</dbReference>
<keyword evidence="15 21" id="KW-0472">Membrane</keyword>
<dbReference type="InterPro" id="IPR036641">
    <property type="entry name" value="HPT_dom_sf"/>
</dbReference>
<dbReference type="FunFam" id="2.10.70.100:FF:000001">
    <property type="entry name" value="Sensory transduction histidine kinase"/>
    <property type="match status" value="1"/>
</dbReference>
<dbReference type="SMART" id="SM00073">
    <property type="entry name" value="HPT"/>
    <property type="match status" value="1"/>
</dbReference>
<evidence type="ECO:0000256" key="17">
    <source>
        <dbReference type="ARBA" id="ARBA00068150"/>
    </source>
</evidence>
<dbReference type="GO" id="GO:0005524">
    <property type="term" value="F:ATP binding"/>
    <property type="evidence" value="ECO:0007669"/>
    <property type="project" value="UniProtKB-KW"/>
</dbReference>
<dbReference type="NCBIfam" id="TIGR00229">
    <property type="entry name" value="sensory_box"/>
    <property type="match status" value="2"/>
</dbReference>
<comment type="catalytic activity">
    <reaction evidence="1">
        <text>ATP + protein L-histidine = ADP + protein N-phospho-L-histidine.</text>
        <dbReference type="EC" id="2.7.13.3"/>
    </reaction>
</comment>
<keyword evidence="8 21" id="KW-0812">Transmembrane</keyword>
<evidence type="ECO:0000256" key="19">
    <source>
        <dbReference type="PROSITE-ProRule" id="PRU00169"/>
    </source>
</evidence>
<dbReference type="InterPro" id="IPR000014">
    <property type="entry name" value="PAS"/>
</dbReference>
<dbReference type="SMART" id="SM00086">
    <property type="entry name" value="PAC"/>
    <property type="match status" value="3"/>
</dbReference>
<dbReference type="Pfam" id="PF13426">
    <property type="entry name" value="PAS_9"/>
    <property type="match status" value="1"/>
</dbReference>
<dbReference type="PROSITE" id="PS50894">
    <property type="entry name" value="HPT"/>
    <property type="match status" value="1"/>
</dbReference>
<keyword evidence="5" id="KW-0997">Cell inner membrane</keyword>
<evidence type="ECO:0000259" key="25">
    <source>
        <dbReference type="PROSITE" id="PS50113"/>
    </source>
</evidence>
<feature type="modified residue" description="4-aspartylphosphate" evidence="19">
    <location>
        <position position="1173"/>
    </location>
</feature>
<comment type="subunit">
    <text evidence="16">At low DSF concentrations, interacts with RpfF.</text>
</comment>
<dbReference type="FunFam" id="3.30.565.10:FF:000010">
    <property type="entry name" value="Sensor histidine kinase RcsC"/>
    <property type="match status" value="1"/>
</dbReference>
<reference evidence="27 28" key="1">
    <citation type="submission" date="2019-07" db="EMBL/GenBank/DDBJ databases">
        <title>Genome sequencing of 100 strains of the haloalkaliphilic chemolithoautotrophic sulfur-oxidizing bacterium Thioalkalivibrio.</title>
        <authorList>
            <person name="Muyzer G."/>
        </authorList>
    </citation>
    <scope>NUCLEOTIDE SEQUENCE [LARGE SCALE GENOMIC DNA]</scope>
    <source>
        <strain evidence="27 28">ASO4-4</strain>
    </source>
</reference>
<keyword evidence="12" id="KW-0067">ATP-binding</keyword>
<accession>A0A562RYL5</accession>
<gene>
    <name evidence="27" type="ORF">LZ24_01147</name>
</gene>
<feature type="region of interest" description="Disordered" evidence="20">
    <location>
        <begin position="1259"/>
        <end position="1292"/>
    </location>
</feature>
<dbReference type="Pfam" id="PF01627">
    <property type="entry name" value="Hpt"/>
    <property type="match status" value="1"/>
</dbReference>
<evidence type="ECO:0000256" key="3">
    <source>
        <dbReference type="ARBA" id="ARBA00012438"/>
    </source>
</evidence>
<feature type="domain" description="Histidine kinase" evidence="22">
    <location>
        <begin position="876"/>
        <end position="1097"/>
    </location>
</feature>
<dbReference type="InterPro" id="IPR035965">
    <property type="entry name" value="PAS-like_dom_sf"/>
</dbReference>
<dbReference type="Gene3D" id="3.30.450.20">
    <property type="entry name" value="PAS domain"/>
    <property type="match status" value="5"/>
</dbReference>
<keyword evidence="11" id="KW-0418">Kinase</keyword>
<dbReference type="GO" id="GO:0000155">
    <property type="term" value="F:phosphorelay sensor kinase activity"/>
    <property type="evidence" value="ECO:0007669"/>
    <property type="project" value="InterPro"/>
</dbReference>
<evidence type="ECO:0000256" key="18">
    <source>
        <dbReference type="PROSITE-ProRule" id="PRU00110"/>
    </source>
</evidence>
<dbReference type="Pfam" id="PF02518">
    <property type="entry name" value="HATPase_c"/>
    <property type="match status" value="1"/>
</dbReference>
<evidence type="ECO:0000256" key="14">
    <source>
        <dbReference type="ARBA" id="ARBA00023012"/>
    </source>
</evidence>
<evidence type="ECO:0000256" key="21">
    <source>
        <dbReference type="SAM" id="Phobius"/>
    </source>
</evidence>
<dbReference type="PROSITE" id="PS50109">
    <property type="entry name" value="HIS_KIN"/>
    <property type="match status" value="1"/>
</dbReference>
<keyword evidence="14" id="KW-0902">Two-component regulatory system</keyword>
<evidence type="ECO:0000259" key="22">
    <source>
        <dbReference type="PROSITE" id="PS50109"/>
    </source>
</evidence>
<evidence type="ECO:0000256" key="9">
    <source>
        <dbReference type="ARBA" id="ARBA00022737"/>
    </source>
</evidence>
<keyword evidence="9" id="KW-0677">Repeat</keyword>
<evidence type="ECO:0000256" key="5">
    <source>
        <dbReference type="ARBA" id="ARBA00022519"/>
    </source>
</evidence>
<evidence type="ECO:0000313" key="28">
    <source>
        <dbReference type="Proteomes" id="UP000318307"/>
    </source>
</evidence>
<dbReference type="CDD" id="cd16922">
    <property type="entry name" value="HATPase_EvgS-ArcB-TorS-like"/>
    <property type="match status" value="1"/>
</dbReference>
<evidence type="ECO:0000256" key="16">
    <source>
        <dbReference type="ARBA" id="ARBA00064003"/>
    </source>
</evidence>
<dbReference type="Gene3D" id="3.30.565.10">
    <property type="entry name" value="Histidine kinase-like ATPase, C-terminal domain"/>
    <property type="match status" value="1"/>
</dbReference>
<proteinExistence type="predicted"/>
<dbReference type="Pfam" id="PF14827">
    <property type="entry name" value="dCache_3"/>
    <property type="match status" value="1"/>
</dbReference>
<evidence type="ECO:0000256" key="6">
    <source>
        <dbReference type="ARBA" id="ARBA00022553"/>
    </source>
</evidence>
<feature type="transmembrane region" description="Helical" evidence="21">
    <location>
        <begin position="306"/>
        <end position="328"/>
    </location>
</feature>
<evidence type="ECO:0000256" key="2">
    <source>
        <dbReference type="ARBA" id="ARBA00004429"/>
    </source>
</evidence>
<dbReference type="SMART" id="SM00387">
    <property type="entry name" value="HATPase_c"/>
    <property type="match status" value="1"/>
</dbReference>
<dbReference type="InterPro" id="IPR001610">
    <property type="entry name" value="PAC"/>
</dbReference>
<evidence type="ECO:0000256" key="11">
    <source>
        <dbReference type="ARBA" id="ARBA00022777"/>
    </source>
</evidence>
<evidence type="ECO:0000256" key="4">
    <source>
        <dbReference type="ARBA" id="ARBA00022475"/>
    </source>
</evidence>
<evidence type="ECO:0000256" key="10">
    <source>
        <dbReference type="ARBA" id="ARBA00022741"/>
    </source>
</evidence>
<comment type="caution">
    <text evidence="27">The sequence shown here is derived from an EMBL/GenBank/DDBJ whole genome shotgun (WGS) entry which is preliminary data.</text>
</comment>
<dbReference type="InterPro" id="IPR004358">
    <property type="entry name" value="Sig_transdc_His_kin-like_C"/>
</dbReference>
<dbReference type="InterPro" id="IPR011006">
    <property type="entry name" value="CheY-like_superfamily"/>
</dbReference>
<dbReference type="SMART" id="SM00091">
    <property type="entry name" value="PAS"/>
    <property type="match status" value="3"/>
</dbReference>
<dbReference type="SUPFAM" id="SSF52172">
    <property type="entry name" value="CheY-like"/>
    <property type="match status" value="1"/>
</dbReference>
<dbReference type="InterPro" id="IPR036097">
    <property type="entry name" value="HisK_dim/P_sf"/>
</dbReference>
<dbReference type="GO" id="GO:0005886">
    <property type="term" value="C:plasma membrane"/>
    <property type="evidence" value="ECO:0007669"/>
    <property type="project" value="UniProtKB-SubCell"/>
</dbReference>
<evidence type="ECO:0000256" key="8">
    <source>
        <dbReference type="ARBA" id="ARBA00022692"/>
    </source>
</evidence>
<keyword evidence="6 19" id="KW-0597">Phosphoprotein</keyword>
<dbReference type="EC" id="2.7.13.3" evidence="3"/>
<dbReference type="SMART" id="SM00388">
    <property type="entry name" value="HisKA"/>
    <property type="match status" value="1"/>
</dbReference>
<evidence type="ECO:0000313" key="27">
    <source>
        <dbReference type="EMBL" id="TWI74207.1"/>
    </source>
</evidence>
<dbReference type="FunFam" id="1.10.287.130:FF:000002">
    <property type="entry name" value="Two-component osmosensing histidine kinase"/>
    <property type="match status" value="1"/>
</dbReference>
<evidence type="ECO:0000256" key="20">
    <source>
        <dbReference type="SAM" id="MobiDB-lite"/>
    </source>
</evidence>
<dbReference type="SUPFAM" id="SSF103190">
    <property type="entry name" value="Sensory domain-like"/>
    <property type="match status" value="1"/>
</dbReference>
<evidence type="ECO:0000259" key="24">
    <source>
        <dbReference type="PROSITE" id="PS50112"/>
    </source>
</evidence>
<dbReference type="Gene3D" id="1.20.120.160">
    <property type="entry name" value="HPT domain"/>
    <property type="match status" value="1"/>
</dbReference>
<dbReference type="InterPro" id="IPR029150">
    <property type="entry name" value="dCache_3"/>
</dbReference>
<dbReference type="PANTHER" id="PTHR45339">
    <property type="entry name" value="HYBRID SIGNAL TRANSDUCTION HISTIDINE KINASE J"/>
    <property type="match status" value="1"/>
</dbReference>
<dbReference type="PROSITE" id="PS50112">
    <property type="entry name" value="PAS"/>
    <property type="match status" value="2"/>
</dbReference>
<name>A0A562RYL5_9BACT</name>
<dbReference type="SUPFAM" id="SSF47384">
    <property type="entry name" value="Homodimeric domain of signal transducing histidine kinase"/>
    <property type="match status" value="1"/>
</dbReference>
<dbReference type="Gene3D" id="3.40.50.2300">
    <property type="match status" value="1"/>
</dbReference>
<dbReference type="PRINTS" id="PR00344">
    <property type="entry name" value="BCTRLSENSOR"/>
</dbReference>
<feature type="domain" description="PAC" evidence="25">
    <location>
        <begin position="792"/>
        <end position="844"/>
    </location>
</feature>
<feature type="modified residue" description="Phosphohistidine" evidence="18">
    <location>
        <position position="1347"/>
    </location>
</feature>
<dbReference type="InterPro" id="IPR001789">
    <property type="entry name" value="Sig_transdc_resp-reg_receiver"/>
</dbReference>
<dbReference type="PANTHER" id="PTHR45339:SF1">
    <property type="entry name" value="HYBRID SIGNAL TRANSDUCTION HISTIDINE KINASE J"/>
    <property type="match status" value="1"/>
</dbReference>
<feature type="domain" description="PAS" evidence="24">
    <location>
        <begin position="719"/>
        <end position="789"/>
    </location>
</feature>
<dbReference type="InterPro" id="IPR029151">
    <property type="entry name" value="Sensor-like_sf"/>
</dbReference>
<dbReference type="Proteomes" id="UP000318307">
    <property type="component" value="Unassembled WGS sequence"/>
</dbReference>
<protein>
    <recommendedName>
        <fullName evidence="17">Sensory/regulatory protein RpfC</fullName>
        <ecNumber evidence="3">2.7.13.3</ecNumber>
    </recommendedName>
</protein>
<dbReference type="InterPro" id="IPR000700">
    <property type="entry name" value="PAS-assoc_C"/>
</dbReference>
<dbReference type="Gene3D" id="1.10.287.130">
    <property type="match status" value="1"/>
</dbReference>
<feature type="domain" description="Response regulatory" evidence="23">
    <location>
        <begin position="1124"/>
        <end position="1253"/>
    </location>
</feature>
<keyword evidence="13 21" id="KW-1133">Transmembrane helix</keyword>
<dbReference type="CDD" id="cd00082">
    <property type="entry name" value="HisKA"/>
    <property type="match status" value="1"/>
</dbReference>
<dbReference type="Pfam" id="PF00512">
    <property type="entry name" value="HisKA"/>
    <property type="match status" value="1"/>
</dbReference>
<keyword evidence="4" id="KW-1003">Cell membrane</keyword>
<evidence type="ECO:0000259" key="26">
    <source>
        <dbReference type="PROSITE" id="PS50894"/>
    </source>
</evidence>
<dbReference type="InterPro" id="IPR003594">
    <property type="entry name" value="HATPase_dom"/>
</dbReference>
<dbReference type="SUPFAM" id="SSF47226">
    <property type="entry name" value="Histidine-containing phosphotransfer domain, HPT domain"/>
    <property type="match status" value="1"/>
</dbReference>
<sequence>MKKTRIKTLLPVIFFLLFLLVLSGAGLFWQQQKDSLNEKTSMNAKALAELFHQSLEIQADGLRAAARIIAMDKGVHMAMKAEDGVKLLSDWREPGAILSEENGITHFYFWNAKRESLVRIYNPDKRGGMNKRYTARQSEKSGKAVSGLELGSLGTFTLRVVQPVFSRGELLGYVELGKEIEDILKALHRDSATTEIAVSIWKSALNREAWERGMELLKREADWDRLPHSALIYASMGRLPDIFNGFADHNPAEGHAHKRTDEEVFSGDKSWRVTVLGLEEASGREVGDLLILKDITAMKAAFRNTMVWGAMVAVFLLAALLGLLIFMLRRTEKRLFSQQTALIQSEEKFRHITESIGDVVWLRSHDNSAILYVSPAYETLWGRNCQSLYENPQGFMEAVHPLDKNAVCSAFELYASSGRFDMEYRILRPDGSLRWVHARAFPVRGEDGSLLHHAGIATDITAKKLTEQQKEEFHERLLTVLDAMDALIYIADMESYELLFLNAFGRRAFGEVDGRRCWEVLQSGQKGPCTFCTNSRLLRSDGTATGIHHWEFLNTANDRWYDCRDQAIPWAGGRMVRMEVAIDITERRQAEEESRRMLSLLDSILDSLEEGILVVDGKGGISRLNRAFFDLWRIPPDIAGAGEESLLNYALSQLADPDTFLAKVKHLYKSPEASSFDEIHFSDGRVFDRYSQPQWQGSQVIGRVWCFRDITARKKAENELRRLSRAVEQSPASIIITDLEGTIDYVNPAFTKVTGYSFEEIKGQNPRILKSPDRPSEAYREMWDILSSGGEWRGEFKNIRKNGELFWEAASITPIFNEKGEPTHYLAVKEDITERKRAEEALLESNRQLETAITHASEMALKAQAAANAKGEFLANMSHEIRTPMNGVMGLTSLLLDTKLDASQRRFAETIYSSARSLLGIINDILDFSKVEAGKLDLEILAFDLEKLMEDFSSAMVTRAEEKGLGWQTAIDPDVPRLLRGDPGRLRQILTNLAGNALKFTEKGEVQVRVALEDKDGHGVRLRFEVEDTGMGIPEDRIPLLFDKFSQVDASMTRRFGGTGLGLAISRQLAGLMGGEIGVESLAGKGSTFWFTVRFGLLTEGEQDRLQTRERRHSLSELPSLSGRILLAEDNSINQEVALGILSKFGLHTDTVANGLEALEAVKSLPYDLILMDVMMPEMDGLEAARRIRKMETEEGGHGGGLTPSAKGRIPIIAMTAGAMQQDRDRCLEAGMDDFVPKPVEPEGLAEVLGKWLAIQKNGDKEKKGSSTSLPEDGRGTFAEAEAPPLRSSGQGAMVFDSSDLMKRLTEDEDLFRTVLRLSLEVIPQHMEALRLSLKSHDSKSVRWQAHTLKGMAANISANAFSELAGEMEDAAASENLIAVEEKMEAFVRSYENLREVLEDFLGDDLSGASEKGRP</sequence>
<dbReference type="Pfam" id="PF00072">
    <property type="entry name" value="Response_reg"/>
    <property type="match status" value="1"/>
</dbReference>
<feature type="domain" description="PAC" evidence="25">
    <location>
        <begin position="420"/>
        <end position="472"/>
    </location>
</feature>
<dbReference type="SUPFAM" id="SSF55785">
    <property type="entry name" value="PYP-like sensor domain (PAS domain)"/>
    <property type="match status" value="4"/>
</dbReference>
<feature type="domain" description="PAS" evidence="24">
    <location>
        <begin position="345"/>
        <end position="418"/>
    </location>
</feature>
<dbReference type="SMART" id="SM00448">
    <property type="entry name" value="REC"/>
    <property type="match status" value="1"/>
</dbReference>
<evidence type="ECO:0000256" key="1">
    <source>
        <dbReference type="ARBA" id="ARBA00000085"/>
    </source>
</evidence>
<dbReference type="CDD" id="cd00130">
    <property type="entry name" value="PAS"/>
    <property type="match status" value="2"/>
</dbReference>
<feature type="domain" description="HPt" evidence="26">
    <location>
        <begin position="1308"/>
        <end position="1401"/>
    </location>
</feature>
<evidence type="ECO:0000256" key="15">
    <source>
        <dbReference type="ARBA" id="ARBA00023136"/>
    </source>
</evidence>
<dbReference type="OrthoDB" id="9797097at2"/>
<dbReference type="RefSeq" id="WP_144683246.1">
    <property type="nucleotide sequence ID" value="NZ_VLLC01000006.1"/>
</dbReference>
<comment type="subcellular location">
    <subcellularLocation>
        <location evidence="2">Cell inner membrane</location>
        <topology evidence="2">Multi-pass membrane protein</topology>
    </subcellularLocation>
</comment>
<dbReference type="InterPro" id="IPR013655">
    <property type="entry name" value="PAS_fold_3"/>
</dbReference>
<dbReference type="PROSITE" id="PS50113">
    <property type="entry name" value="PAC"/>
    <property type="match status" value="2"/>
</dbReference>
<dbReference type="CDD" id="cd00088">
    <property type="entry name" value="HPT"/>
    <property type="match status" value="1"/>
</dbReference>
<evidence type="ECO:0000256" key="13">
    <source>
        <dbReference type="ARBA" id="ARBA00022989"/>
    </source>
</evidence>
<evidence type="ECO:0000259" key="23">
    <source>
        <dbReference type="PROSITE" id="PS50110"/>
    </source>
</evidence>
<keyword evidence="28" id="KW-1185">Reference proteome</keyword>
<keyword evidence="7" id="KW-0808">Transferase</keyword>
<dbReference type="InterPro" id="IPR008207">
    <property type="entry name" value="Sig_transdc_His_kin_Hpt_dom"/>
</dbReference>
<evidence type="ECO:0000256" key="12">
    <source>
        <dbReference type="ARBA" id="ARBA00022840"/>
    </source>
</evidence>
<organism evidence="27 28">
    <name type="scientific">Desulfobotulus alkaliphilus</name>
    <dbReference type="NCBI Taxonomy" id="622671"/>
    <lineage>
        <taxon>Bacteria</taxon>
        <taxon>Pseudomonadati</taxon>
        <taxon>Thermodesulfobacteriota</taxon>
        <taxon>Desulfobacteria</taxon>
        <taxon>Desulfobacterales</taxon>
        <taxon>Desulfobacteraceae</taxon>
        <taxon>Desulfobotulus</taxon>
    </lineage>
</organism>